<accession>A0A2S6IFR4</accession>
<name>A0A2S6IFR4_9FLAO</name>
<organism evidence="2 3">
    <name type="scientific">Nonlabens xylanidelens</name>
    <dbReference type="NCBI Taxonomy" id="191564"/>
    <lineage>
        <taxon>Bacteria</taxon>
        <taxon>Pseudomonadati</taxon>
        <taxon>Bacteroidota</taxon>
        <taxon>Flavobacteriia</taxon>
        <taxon>Flavobacteriales</taxon>
        <taxon>Flavobacteriaceae</taxon>
        <taxon>Nonlabens</taxon>
    </lineage>
</organism>
<sequence>MRFTISYLATMSERYKVKDQEENYFITLTVVKWIDIFTRDRYIHVLEDSLNHCIKEKGLIVYAYVIMPSHVHMIVGTTGKPINDIIRDLKKFTSKKIIVAINEPGESRKEWLLGTFSFLADKSKRHSNHKVWQDGFHPKIMDRVKKLEAAFNYIHYNPIEAGYVKEERHWIHSSASAYLDDGTSNVEITKWY</sequence>
<dbReference type="PANTHER" id="PTHR36966:SF1">
    <property type="entry name" value="REP-ASSOCIATED TYROSINE TRANSPOSASE"/>
    <property type="match status" value="1"/>
</dbReference>
<protein>
    <submittedName>
        <fullName evidence="2">REP element-mobilizing transposase RayT</fullName>
    </submittedName>
</protein>
<dbReference type="GO" id="GO:0006313">
    <property type="term" value="P:DNA transposition"/>
    <property type="evidence" value="ECO:0007669"/>
    <property type="project" value="InterPro"/>
</dbReference>
<evidence type="ECO:0000313" key="3">
    <source>
        <dbReference type="Proteomes" id="UP000239002"/>
    </source>
</evidence>
<comment type="caution">
    <text evidence="2">The sequence shown here is derived from an EMBL/GenBank/DDBJ whole genome shotgun (WGS) entry which is preliminary data.</text>
</comment>
<dbReference type="EMBL" id="PTJE01000008">
    <property type="protein sequence ID" value="PPK93043.1"/>
    <property type="molecule type" value="Genomic_DNA"/>
</dbReference>
<dbReference type="Pfam" id="PF01797">
    <property type="entry name" value="Y1_Tnp"/>
    <property type="match status" value="1"/>
</dbReference>
<dbReference type="SUPFAM" id="SSF143422">
    <property type="entry name" value="Transposase IS200-like"/>
    <property type="match status" value="1"/>
</dbReference>
<gene>
    <name evidence="2" type="ORF">LY01_02748</name>
</gene>
<evidence type="ECO:0000259" key="1">
    <source>
        <dbReference type="SMART" id="SM01321"/>
    </source>
</evidence>
<evidence type="ECO:0000313" key="2">
    <source>
        <dbReference type="EMBL" id="PPK93043.1"/>
    </source>
</evidence>
<proteinExistence type="predicted"/>
<feature type="domain" description="Transposase IS200-like" evidence="1">
    <location>
        <begin position="21"/>
        <end position="157"/>
    </location>
</feature>
<dbReference type="PANTHER" id="PTHR36966">
    <property type="entry name" value="REP-ASSOCIATED TYROSINE TRANSPOSASE"/>
    <property type="match status" value="1"/>
</dbReference>
<keyword evidence="3" id="KW-1185">Reference proteome</keyword>
<dbReference type="OrthoDB" id="9788881at2"/>
<dbReference type="AlphaFoldDB" id="A0A2S6IFR4"/>
<dbReference type="InterPro" id="IPR052715">
    <property type="entry name" value="RAYT_transposase"/>
</dbReference>
<dbReference type="InterPro" id="IPR036515">
    <property type="entry name" value="Transposase_17_sf"/>
</dbReference>
<dbReference type="Proteomes" id="UP000239002">
    <property type="component" value="Unassembled WGS sequence"/>
</dbReference>
<dbReference type="NCBIfam" id="NF047646">
    <property type="entry name" value="REP_Tyr_transpos"/>
    <property type="match status" value="1"/>
</dbReference>
<dbReference type="RefSeq" id="WP_104516517.1">
    <property type="nucleotide sequence ID" value="NZ_MQVW01000020.1"/>
</dbReference>
<dbReference type="InterPro" id="IPR002686">
    <property type="entry name" value="Transposase_17"/>
</dbReference>
<reference evidence="2 3" key="1">
    <citation type="submission" date="2018-02" db="EMBL/GenBank/DDBJ databases">
        <title>Genomic Encyclopedia of Archaeal and Bacterial Type Strains, Phase II (KMG-II): from individual species to whole genera.</title>
        <authorList>
            <person name="Goeker M."/>
        </authorList>
    </citation>
    <scope>NUCLEOTIDE SEQUENCE [LARGE SCALE GENOMIC DNA]</scope>
    <source>
        <strain evidence="2 3">DSM 16809</strain>
    </source>
</reference>
<dbReference type="GO" id="GO:0004803">
    <property type="term" value="F:transposase activity"/>
    <property type="evidence" value="ECO:0007669"/>
    <property type="project" value="InterPro"/>
</dbReference>
<dbReference type="GO" id="GO:0043565">
    <property type="term" value="F:sequence-specific DNA binding"/>
    <property type="evidence" value="ECO:0007669"/>
    <property type="project" value="TreeGrafter"/>
</dbReference>
<dbReference type="Gene3D" id="3.30.70.1290">
    <property type="entry name" value="Transposase IS200-like"/>
    <property type="match status" value="1"/>
</dbReference>
<dbReference type="SMART" id="SM01321">
    <property type="entry name" value="Y1_Tnp"/>
    <property type="match status" value="1"/>
</dbReference>